<sequence length="285" mass="32899">MEQDSVSILCEQKERKIKVILIGDQSVGKSKLMECLLNIESKVNDKQIQSVDFFISRILLPNKITQKIHVWITSGEIKNMFLYLSMFSAMIRAFLLQSNIYIIAFSLNNMVTLENALNTWFQLCVKNAKQTNAYYYFLGTMGDLERKCPKYNQIIDQINEKCSEYKVAVFGSKNAHPIKGIRQSEKWNDDHIIEFATKRLPQNVYYSECSATENLGMDRSMSIFTKLIMSAMDIQDKANGIVKVTEQPTSQQPQLQSTQDKRPSAKLEIQQQPQEQQEKMCCNIF</sequence>
<dbReference type="GeneID" id="5035932"/>
<evidence type="ECO:0000256" key="1">
    <source>
        <dbReference type="SAM" id="MobiDB-lite"/>
    </source>
</evidence>
<dbReference type="InterPro" id="IPR050209">
    <property type="entry name" value="Rab_GTPases_membrane_traffic"/>
</dbReference>
<dbReference type="KEGG" id="ptm:GSPATT00017121001"/>
<organism evidence="2 3">
    <name type="scientific">Paramecium tetraurelia</name>
    <dbReference type="NCBI Taxonomy" id="5888"/>
    <lineage>
        <taxon>Eukaryota</taxon>
        <taxon>Sar</taxon>
        <taxon>Alveolata</taxon>
        <taxon>Ciliophora</taxon>
        <taxon>Intramacronucleata</taxon>
        <taxon>Oligohymenophorea</taxon>
        <taxon>Peniculida</taxon>
        <taxon>Parameciidae</taxon>
        <taxon>Paramecium</taxon>
    </lineage>
</organism>
<dbReference type="OMA" id="KMCCNIF"/>
<dbReference type="AlphaFoldDB" id="A0DI83"/>
<dbReference type="InParanoid" id="A0DI83"/>
<dbReference type="GO" id="GO:0005525">
    <property type="term" value="F:GTP binding"/>
    <property type="evidence" value="ECO:0000318"/>
    <property type="project" value="GO_Central"/>
</dbReference>
<dbReference type="STRING" id="5888.A0DI83"/>
<dbReference type="Proteomes" id="UP000000600">
    <property type="component" value="Unassembled WGS sequence"/>
</dbReference>
<reference evidence="2 3" key="1">
    <citation type="journal article" date="2006" name="Nature">
        <title>Global trends of whole-genome duplications revealed by the ciliate Paramecium tetraurelia.</title>
        <authorList>
            <consortium name="Genoscope"/>
            <person name="Aury J.-M."/>
            <person name="Jaillon O."/>
            <person name="Duret L."/>
            <person name="Noel B."/>
            <person name="Jubin C."/>
            <person name="Porcel B.M."/>
            <person name="Segurens B."/>
            <person name="Daubin V."/>
            <person name="Anthouard V."/>
            <person name="Aiach N."/>
            <person name="Arnaiz O."/>
            <person name="Billaut A."/>
            <person name="Beisson J."/>
            <person name="Blanc I."/>
            <person name="Bouhouche K."/>
            <person name="Camara F."/>
            <person name="Duharcourt S."/>
            <person name="Guigo R."/>
            <person name="Gogendeau D."/>
            <person name="Katinka M."/>
            <person name="Keller A.-M."/>
            <person name="Kissmehl R."/>
            <person name="Klotz C."/>
            <person name="Koll F."/>
            <person name="Le Moue A."/>
            <person name="Lepere C."/>
            <person name="Malinsky S."/>
            <person name="Nowacki M."/>
            <person name="Nowak J.K."/>
            <person name="Plattner H."/>
            <person name="Poulain J."/>
            <person name="Ruiz F."/>
            <person name="Serrano V."/>
            <person name="Zagulski M."/>
            <person name="Dessen P."/>
            <person name="Betermier M."/>
            <person name="Weissenbach J."/>
            <person name="Scarpelli C."/>
            <person name="Schachter V."/>
            <person name="Sperling L."/>
            <person name="Meyer E."/>
            <person name="Cohen J."/>
            <person name="Wincker P."/>
        </authorList>
    </citation>
    <scope>NUCLEOTIDE SEQUENCE [LARGE SCALE GENOMIC DNA]</scope>
    <source>
        <strain evidence="2 3">Stock d4-2</strain>
    </source>
</reference>
<dbReference type="GO" id="GO:0016192">
    <property type="term" value="P:vesicle-mediated transport"/>
    <property type="evidence" value="ECO:0000318"/>
    <property type="project" value="GO_Central"/>
</dbReference>
<dbReference type="EMBL" id="CT868441">
    <property type="protein sequence ID" value="CAK82750.1"/>
    <property type="molecule type" value="Genomic_DNA"/>
</dbReference>
<dbReference type="Pfam" id="PF00071">
    <property type="entry name" value="Ras"/>
    <property type="match status" value="1"/>
</dbReference>
<dbReference type="InterPro" id="IPR027417">
    <property type="entry name" value="P-loop_NTPase"/>
</dbReference>
<dbReference type="PRINTS" id="PR00449">
    <property type="entry name" value="RASTRNSFRMNG"/>
</dbReference>
<feature type="compositionally biased region" description="Low complexity" evidence="1">
    <location>
        <begin position="247"/>
        <end position="258"/>
    </location>
</feature>
<feature type="region of interest" description="Disordered" evidence="1">
    <location>
        <begin position="245"/>
        <end position="277"/>
    </location>
</feature>
<dbReference type="GO" id="GO:0003924">
    <property type="term" value="F:GTPase activity"/>
    <property type="evidence" value="ECO:0000318"/>
    <property type="project" value="GO_Central"/>
</dbReference>
<evidence type="ECO:0000313" key="3">
    <source>
        <dbReference type="Proteomes" id="UP000000600"/>
    </source>
</evidence>
<dbReference type="RefSeq" id="XP_001450147.1">
    <property type="nucleotide sequence ID" value="XM_001450110.1"/>
</dbReference>
<name>A0DI83_PARTE</name>
<dbReference type="GO" id="GO:0005768">
    <property type="term" value="C:endosome"/>
    <property type="evidence" value="ECO:0000318"/>
    <property type="project" value="GO_Central"/>
</dbReference>
<dbReference type="HOGENOM" id="CLU_077271_0_0_1"/>
<protein>
    <submittedName>
        <fullName evidence="2">Uncharacterized protein</fullName>
    </submittedName>
</protein>
<proteinExistence type="predicted"/>
<accession>A0DI83</accession>
<dbReference type="PANTHER" id="PTHR47979">
    <property type="entry name" value="DRAB11-RELATED"/>
    <property type="match status" value="1"/>
</dbReference>
<dbReference type="PROSITE" id="PS51419">
    <property type="entry name" value="RAB"/>
    <property type="match status" value="1"/>
</dbReference>
<gene>
    <name evidence="2" type="ORF">GSPATT00017121001</name>
</gene>
<dbReference type="InterPro" id="IPR001806">
    <property type="entry name" value="Small_GTPase"/>
</dbReference>
<dbReference type="Gene3D" id="3.40.50.300">
    <property type="entry name" value="P-loop containing nucleotide triphosphate hydrolases"/>
    <property type="match status" value="1"/>
</dbReference>
<evidence type="ECO:0000313" key="2">
    <source>
        <dbReference type="EMBL" id="CAK82750.1"/>
    </source>
</evidence>
<dbReference type="SUPFAM" id="SSF52540">
    <property type="entry name" value="P-loop containing nucleoside triphosphate hydrolases"/>
    <property type="match status" value="1"/>
</dbReference>
<keyword evidence="3" id="KW-1185">Reference proteome</keyword>